<accession>A0A1X7JWZ9</accession>
<dbReference type="EMBL" id="FXAZ01000002">
    <property type="protein sequence ID" value="SMG32786.1"/>
    <property type="molecule type" value="Genomic_DNA"/>
</dbReference>
<organism evidence="1 2">
    <name type="scientific">Paenibacillus aquistagni</name>
    <dbReference type="NCBI Taxonomy" id="1852522"/>
    <lineage>
        <taxon>Bacteria</taxon>
        <taxon>Bacillati</taxon>
        <taxon>Bacillota</taxon>
        <taxon>Bacilli</taxon>
        <taxon>Bacillales</taxon>
        <taxon>Paenibacillaceae</taxon>
        <taxon>Paenibacillus</taxon>
    </lineage>
</organism>
<dbReference type="STRING" id="1852522.SAMN06295960_1807"/>
<dbReference type="OrthoDB" id="2624411at2"/>
<evidence type="ECO:0000313" key="2">
    <source>
        <dbReference type="Proteomes" id="UP000193834"/>
    </source>
</evidence>
<dbReference type="RefSeq" id="WP_085494058.1">
    <property type="nucleotide sequence ID" value="NZ_FXAZ01000002.1"/>
</dbReference>
<evidence type="ECO:0000313" key="1">
    <source>
        <dbReference type="EMBL" id="SMG32786.1"/>
    </source>
</evidence>
<reference evidence="1 2" key="1">
    <citation type="submission" date="2017-04" db="EMBL/GenBank/DDBJ databases">
        <authorList>
            <person name="Afonso C.L."/>
            <person name="Miller P.J."/>
            <person name="Scott M.A."/>
            <person name="Spackman E."/>
            <person name="Goraichik I."/>
            <person name="Dimitrov K.M."/>
            <person name="Suarez D.L."/>
            <person name="Swayne D.E."/>
        </authorList>
    </citation>
    <scope>NUCLEOTIDE SEQUENCE [LARGE SCALE GENOMIC DNA]</scope>
    <source>
        <strain evidence="1 2">11</strain>
    </source>
</reference>
<sequence length="72" mass="8471">MGIIPLYLVSKQINYLVYDEHKQELVAQYASGRTEMFRPFSKQSYTLLLQSDNLYDDFVKMTQQLQEVKSST</sequence>
<keyword evidence="2" id="KW-1185">Reference proteome</keyword>
<dbReference type="Proteomes" id="UP000193834">
    <property type="component" value="Unassembled WGS sequence"/>
</dbReference>
<dbReference type="AlphaFoldDB" id="A0A1X7JWZ9"/>
<protein>
    <submittedName>
        <fullName evidence="1">Uncharacterized protein</fullName>
    </submittedName>
</protein>
<proteinExistence type="predicted"/>
<name>A0A1X7JWZ9_9BACL</name>
<gene>
    <name evidence="1" type="ORF">SAMN06295960_1807</name>
</gene>